<reference evidence="5" key="2">
    <citation type="submission" date="2016-04" db="EMBL/GenBank/DDBJ databases">
        <authorList>
            <person name="Guldener U."/>
            <person name="Guldener U."/>
        </authorList>
    </citation>
    <scope>NUCLEOTIDE SEQUENCE [LARGE SCALE GENOMIC DNA]</scope>
    <source>
        <strain evidence="5">UB2112</strain>
    </source>
</reference>
<reference evidence="3" key="1">
    <citation type="submission" date="2016-04" db="EMBL/GenBank/DDBJ databases">
        <authorList>
            <person name="Evans L.H."/>
            <person name="Alamgir A."/>
            <person name="Owens N."/>
            <person name="Weber N.D."/>
            <person name="Virtaneva K."/>
            <person name="Barbian K."/>
            <person name="Babar A."/>
            <person name="Rosenke K."/>
        </authorList>
    </citation>
    <scope>NUCLEOTIDE SEQUENCE</scope>
    <source>
        <strain evidence="3">UB2112</strain>
    </source>
</reference>
<evidence type="ECO:0000313" key="5">
    <source>
        <dbReference type="Proteomes" id="UP000179920"/>
    </source>
</evidence>
<feature type="compositionally biased region" description="Low complexity" evidence="1">
    <location>
        <begin position="18"/>
        <end position="41"/>
    </location>
</feature>
<feature type="compositionally biased region" description="Basic and acidic residues" evidence="1">
    <location>
        <begin position="291"/>
        <end position="304"/>
    </location>
</feature>
<dbReference type="EMBL" id="LT558124">
    <property type="protein sequence ID" value="SAM82701.1"/>
    <property type="molecule type" value="Genomic_DNA"/>
</dbReference>
<feature type="compositionally biased region" description="Basic residues" evidence="1">
    <location>
        <begin position="281"/>
        <end position="290"/>
    </location>
</feature>
<dbReference type="AlphaFoldDB" id="A0A1K0HEC2"/>
<feature type="compositionally biased region" description="Acidic residues" evidence="1">
    <location>
        <begin position="44"/>
        <end position="59"/>
    </location>
</feature>
<organism evidence="3 5">
    <name type="scientific">Ustilago bromivora</name>
    <dbReference type="NCBI Taxonomy" id="307758"/>
    <lineage>
        <taxon>Eukaryota</taxon>
        <taxon>Fungi</taxon>
        <taxon>Dikarya</taxon>
        <taxon>Basidiomycota</taxon>
        <taxon>Ustilaginomycotina</taxon>
        <taxon>Ustilaginomycetes</taxon>
        <taxon>Ustilaginales</taxon>
        <taxon>Ustilaginaceae</taxon>
        <taxon>Ustilago</taxon>
    </lineage>
</organism>
<feature type="compositionally biased region" description="Low complexity" evidence="1">
    <location>
        <begin position="323"/>
        <end position="344"/>
    </location>
</feature>
<feature type="compositionally biased region" description="Acidic residues" evidence="1">
    <location>
        <begin position="252"/>
        <end position="263"/>
    </location>
</feature>
<dbReference type="Proteomes" id="UP000658997">
    <property type="component" value="Unassembled WGS sequence"/>
</dbReference>
<feature type="region of interest" description="Disordered" evidence="1">
    <location>
        <begin position="177"/>
        <end position="208"/>
    </location>
</feature>
<dbReference type="Gene3D" id="2.60.40.4370">
    <property type="match status" value="1"/>
</dbReference>
<feature type="compositionally biased region" description="Low complexity" evidence="1">
    <location>
        <begin position="85"/>
        <end position="99"/>
    </location>
</feature>
<feature type="domain" description="Transcription factor TFIIIC triple barrel" evidence="2">
    <location>
        <begin position="53"/>
        <end position="217"/>
    </location>
</feature>
<sequence>MVASIIDASWHRMPEDQFGPGPSSSTPFDPSSSTSHHPSSPSDKEDESDWSFEDTEELITLDLGPERVARRALLGHSVGLDYEAESGSVASGSARSIRGYRGAETDKQKERSAPSRGGATKTSSAQSRGAGPHMGAGKMLSITGLDTPTPLMKIDDTVLRGRRMDLFGTEIVLADDFDPTRPRGNQHRLRPIPPSINERRANTQSSSTRKRILFRPLYDPKQRENAEENDANLAALRALIKQNPSQINVEAPGDEEDDDDDDVPLASLGNLTATGDAPQRRVGKGKYKRKQVSEEEQIIRAAERKIRKAAKQHIKQQQEEEAAAMAQEHGQEQTHGQGSEQQGEYAQEEDEMQQIHERQPPPAFHQQ</sequence>
<feature type="region of interest" description="Disordered" evidence="1">
    <location>
        <begin position="248"/>
        <end position="367"/>
    </location>
</feature>
<protein>
    <recommendedName>
        <fullName evidence="2">Transcription factor TFIIIC triple barrel domain-containing protein</fullName>
    </recommendedName>
</protein>
<feature type="compositionally biased region" description="Basic residues" evidence="1">
    <location>
        <begin position="305"/>
        <end position="314"/>
    </location>
</feature>
<gene>
    <name evidence="4" type="ORF">UBRO2_04900</name>
    <name evidence="3" type="ORF">UBRO_05057</name>
</gene>
<evidence type="ECO:0000313" key="6">
    <source>
        <dbReference type="Proteomes" id="UP000658997"/>
    </source>
</evidence>
<reference evidence="4" key="3">
    <citation type="submission" date="2018-08" db="EMBL/GenBank/DDBJ databases">
        <authorList>
            <person name="Guldener U."/>
        </authorList>
    </citation>
    <scope>NUCLEOTIDE SEQUENCE</scope>
    <source>
        <strain evidence="4">UB2</strain>
    </source>
</reference>
<proteinExistence type="predicted"/>
<dbReference type="Pfam" id="PF10419">
    <property type="entry name" value="TFIIIC_sub6"/>
    <property type="match status" value="1"/>
</dbReference>
<dbReference type="OrthoDB" id="1877767at2759"/>
<evidence type="ECO:0000256" key="1">
    <source>
        <dbReference type="SAM" id="MobiDB-lite"/>
    </source>
</evidence>
<dbReference type="InterPro" id="IPR019481">
    <property type="entry name" value="TFIIIC_triple_barrel"/>
</dbReference>
<feature type="region of interest" description="Disordered" evidence="1">
    <location>
        <begin position="1"/>
        <end position="66"/>
    </location>
</feature>
<evidence type="ECO:0000313" key="4">
    <source>
        <dbReference type="EMBL" id="SYW82778.1"/>
    </source>
</evidence>
<name>A0A1K0HEC2_9BASI</name>
<dbReference type="Proteomes" id="UP000179920">
    <property type="component" value="Chromosome VIII"/>
</dbReference>
<feature type="compositionally biased region" description="Basic and acidic residues" evidence="1">
    <location>
        <begin position="101"/>
        <end position="113"/>
    </location>
</feature>
<accession>A0A1K0HEC2</accession>
<evidence type="ECO:0000313" key="3">
    <source>
        <dbReference type="EMBL" id="SAM82701.1"/>
    </source>
</evidence>
<dbReference type="EMBL" id="ULHB01000129">
    <property type="protein sequence ID" value="SYW82778.1"/>
    <property type="molecule type" value="Genomic_DNA"/>
</dbReference>
<keyword evidence="6" id="KW-1185">Reference proteome</keyword>
<feature type="region of interest" description="Disordered" evidence="1">
    <location>
        <begin position="85"/>
        <end position="151"/>
    </location>
</feature>
<evidence type="ECO:0000259" key="2">
    <source>
        <dbReference type="Pfam" id="PF10419"/>
    </source>
</evidence>